<dbReference type="SMART" id="SM00177">
    <property type="entry name" value="ARF"/>
    <property type="match status" value="1"/>
</dbReference>
<dbReference type="InterPro" id="IPR036676">
    <property type="entry name" value="PurM-like_C_sf"/>
</dbReference>
<protein>
    <recommendedName>
        <fullName evidence="20">Trifunctional purine biosynthetic protein adenosine-3</fullName>
    </recommendedName>
    <domain>
        <recommendedName>
            <fullName evidence="20">Phosphoribosylamine--glycine ligase</fullName>
            <ecNumber evidence="20">6.3.4.13</ecNumber>
        </recommendedName>
        <alternativeName>
            <fullName evidence="20">Glycinamide ribonucleotide synthetase</fullName>
            <shortName evidence="20">GARS</shortName>
        </alternativeName>
        <alternativeName>
            <fullName evidence="20">Phosphoribosylglycinamide synthetase</fullName>
        </alternativeName>
    </domain>
    <domain>
        <recommendedName>
            <fullName evidence="20">Phosphoribosylformylglycinamidine cyclo-ligase</fullName>
            <ecNumber evidence="20">6.3.3.1</ecNumber>
        </recommendedName>
        <alternativeName>
            <fullName evidence="20">AIR synthase</fullName>
            <shortName evidence="20">AIRS</shortName>
        </alternativeName>
        <alternativeName>
            <fullName evidence="20">Phosphoribosyl-aminoimidazole synthetase</fullName>
        </alternativeName>
    </domain>
    <domain>
        <recommendedName>
            <fullName evidence="20">Phosphoribosylglycinamide formyltransferase</fullName>
            <ecNumber evidence="20">2.1.2.2</ecNumber>
        </recommendedName>
        <alternativeName>
            <fullName evidence="20">5'-phosphoribosylglycinamide transformylase</fullName>
        </alternativeName>
        <alternativeName>
            <fullName evidence="20">GAR transformylase</fullName>
            <shortName evidence="20">GART</shortName>
        </alternativeName>
    </domain>
</protein>
<dbReference type="GO" id="GO:0046872">
    <property type="term" value="F:metal ion binding"/>
    <property type="evidence" value="ECO:0007669"/>
    <property type="project" value="UniProtKB-KW"/>
</dbReference>
<dbReference type="InterPro" id="IPR000115">
    <property type="entry name" value="PRibGlycinamide_synth"/>
</dbReference>
<dbReference type="GO" id="GO:0005525">
    <property type="term" value="F:GTP binding"/>
    <property type="evidence" value="ECO:0007669"/>
    <property type="project" value="UniProtKB-KW"/>
</dbReference>
<dbReference type="InterPro" id="IPR011054">
    <property type="entry name" value="Rudment_hybrid_motif"/>
</dbReference>
<dbReference type="SMART" id="SM01210">
    <property type="entry name" value="GARS_C"/>
    <property type="match status" value="1"/>
</dbReference>
<dbReference type="Gene3D" id="3.90.600.10">
    <property type="entry name" value="Phosphoribosylglycinamide synthetase, C-terminal domain"/>
    <property type="match status" value="1"/>
</dbReference>
<keyword evidence="6 20" id="KW-0436">Ligase</keyword>
<dbReference type="Gene3D" id="3.30.1490.20">
    <property type="entry name" value="ATP-grasp fold, A domain"/>
    <property type="match status" value="1"/>
</dbReference>
<comment type="catalytic activity">
    <reaction evidence="19">
        <text>GTP + H2O = GDP + phosphate + H(+)</text>
        <dbReference type="Rhea" id="RHEA:19669"/>
        <dbReference type="ChEBI" id="CHEBI:15377"/>
        <dbReference type="ChEBI" id="CHEBI:15378"/>
        <dbReference type="ChEBI" id="CHEBI:37565"/>
        <dbReference type="ChEBI" id="CHEBI:43474"/>
        <dbReference type="ChEBI" id="CHEBI:58189"/>
        <dbReference type="EC" id="3.6.5.2"/>
    </reaction>
    <physiologicalReaction direction="left-to-right" evidence="19">
        <dbReference type="Rhea" id="RHEA:19670"/>
    </physiologicalReaction>
</comment>
<evidence type="ECO:0000256" key="11">
    <source>
        <dbReference type="ARBA" id="ARBA00022801"/>
    </source>
</evidence>
<dbReference type="Pfam" id="PF00586">
    <property type="entry name" value="AIRS"/>
    <property type="match status" value="1"/>
</dbReference>
<dbReference type="GO" id="GO:0005524">
    <property type="term" value="F:ATP binding"/>
    <property type="evidence" value="ECO:0007669"/>
    <property type="project" value="UniProtKB-UniRule"/>
</dbReference>
<dbReference type="GO" id="GO:0005829">
    <property type="term" value="C:cytosol"/>
    <property type="evidence" value="ECO:0007669"/>
    <property type="project" value="TreeGrafter"/>
</dbReference>
<dbReference type="InterPro" id="IPR020561">
    <property type="entry name" value="PRibGlycinamid_synth_ATP-grasp"/>
</dbReference>
<evidence type="ECO:0000256" key="8">
    <source>
        <dbReference type="ARBA" id="ARBA00022723"/>
    </source>
</evidence>
<evidence type="ECO:0000256" key="1">
    <source>
        <dbReference type="ARBA" id="ARBA00004686"/>
    </source>
</evidence>
<dbReference type="Gene3D" id="3.40.50.20">
    <property type="match status" value="1"/>
</dbReference>
<evidence type="ECO:0000256" key="12">
    <source>
        <dbReference type="ARBA" id="ARBA00022840"/>
    </source>
</evidence>
<dbReference type="Pfam" id="PF00551">
    <property type="entry name" value="Formyl_trans_N"/>
    <property type="match status" value="1"/>
</dbReference>
<reference evidence="22" key="1">
    <citation type="submission" date="2020-11" db="EMBL/GenBank/DDBJ databases">
        <authorList>
            <person name="Tran Van P."/>
        </authorList>
    </citation>
    <scope>NUCLEOTIDE SEQUENCE</scope>
</reference>
<dbReference type="InterPro" id="IPR004607">
    <property type="entry name" value="GART"/>
</dbReference>
<dbReference type="InterPro" id="IPR016188">
    <property type="entry name" value="PurM-like_N"/>
</dbReference>
<dbReference type="InterPro" id="IPR020562">
    <property type="entry name" value="PRibGlycinamide_synth_N"/>
</dbReference>
<dbReference type="SUPFAM" id="SSF56042">
    <property type="entry name" value="PurM C-terminal domain-like"/>
    <property type="match status" value="1"/>
</dbReference>
<comment type="similarity">
    <text evidence="20">In the central section; belongs to the AIR synthase family.</text>
</comment>
<keyword evidence="14" id="KW-0342">GTP-binding</keyword>
<dbReference type="InterPro" id="IPR016185">
    <property type="entry name" value="PreATP-grasp_dom_sf"/>
</dbReference>
<feature type="compositionally biased region" description="Polar residues" evidence="21">
    <location>
        <begin position="186"/>
        <end position="196"/>
    </location>
</feature>
<dbReference type="InterPro" id="IPR005225">
    <property type="entry name" value="Small_GTP-bd"/>
</dbReference>
<dbReference type="NCBIfam" id="TIGR00877">
    <property type="entry name" value="purD"/>
    <property type="match status" value="1"/>
</dbReference>
<keyword evidence="18" id="KW-0636">Prenylation</keyword>
<dbReference type="SUPFAM" id="SSF52440">
    <property type="entry name" value="PreATP-grasp domain"/>
    <property type="match status" value="1"/>
</dbReference>
<comment type="catalytic activity">
    <reaction evidence="20">
        <text>N(1)-(5-phospho-beta-D-ribosyl)glycinamide + (6R)-10-formyltetrahydrofolate = N(2)-formyl-N(1)-(5-phospho-beta-D-ribosyl)glycinamide + (6S)-5,6,7,8-tetrahydrofolate + H(+)</text>
        <dbReference type="Rhea" id="RHEA:15053"/>
        <dbReference type="ChEBI" id="CHEBI:15378"/>
        <dbReference type="ChEBI" id="CHEBI:57453"/>
        <dbReference type="ChEBI" id="CHEBI:143788"/>
        <dbReference type="ChEBI" id="CHEBI:147286"/>
        <dbReference type="ChEBI" id="CHEBI:195366"/>
        <dbReference type="EC" id="2.1.2.2"/>
    </reaction>
</comment>
<dbReference type="Pfam" id="PF02769">
    <property type="entry name" value="AIRS_C"/>
    <property type="match status" value="1"/>
</dbReference>
<dbReference type="PROSITE" id="PS50975">
    <property type="entry name" value="ATP_GRASP"/>
    <property type="match status" value="1"/>
</dbReference>
<dbReference type="PROSITE" id="PS51417">
    <property type="entry name" value="ARF"/>
    <property type="match status" value="1"/>
</dbReference>
<dbReference type="Pfam" id="PF00071">
    <property type="entry name" value="Ras"/>
    <property type="match status" value="1"/>
</dbReference>
<evidence type="ECO:0000256" key="7">
    <source>
        <dbReference type="ARBA" id="ARBA00022679"/>
    </source>
</evidence>
<dbReference type="Gene3D" id="3.30.470.20">
    <property type="entry name" value="ATP-grasp fold, B domain"/>
    <property type="match status" value="1"/>
</dbReference>
<feature type="region of interest" description="Disordered" evidence="21">
    <location>
        <begin position="180"/>
        <end position="199"/>
    </location>
</feature>
<dbReference type="InterPro" id="IPR036477">
    <property type="entry name" value="Formyl_transf_N_sf"/>
</dbReference>
<dbReference type="Gene3D" id="3.40.50.170">
    <property type="entry name" value="Formyl transferase, N-terminal domain"/>
    <property type="match status" value="1"/>
</dbReference>
<dbReference type="CDD" id="cd08645">
    <property type="entry name" value="FMT_core_GART"/>
    <property type="match status" value="1"/>
</dbReference>
<dbReference type="GO" id="GO:0046084">
    <property type="term" value="P:adenine biosynthetic process"/>
    <property type="evidence" value="ECO:0007669"/>
    <property type="project" value="TreeGrafter"/>
</dbReference>
<dbReference type="SMART" id="SM00174">
    <property type="entry name" value="RHO"/>
    <property type="match status" value="1"/>
</dbReference>
<dbReference type="GO" id="GO:0006189">
    <property type="term" value="P:'de novo' IMP biosynthetic process"/>
    <property type="evidence" value="ECO:0007669"/>
    <property type="project" value="UniProtKB-UniRule"/>
</dbReference>
<dbReference type="PRINTS" id="PR00449">
    <property type="entry name" value="RASTRNSFRMNG"/>
</dbReference>
<name>A0A7R8W2S2_9CRUS</name>
<dbReference type="PANTHER" id="PTHR10520:SF12">
    <property type="entry name" value="TRIFUNCTIONAL PURINE BIOSYNTHETIC PROTEIN ADENOSINE-3"/>
    <property type="match status" value="1"/>
</dbReference>
<dbReference type="InterPro" id="IPR037123">
    <property type="entry name" value="PRibGlycinamide_synth_C_sf"/>
</dbReference>
<evidence type="ECO:0000256" key="19">
    <source>
        <dbReference type="ARBA" id="ARBA00047660"/>
    </source>
</evidence>
<dbReference type="Pfam" id="PF02843">
    <property type="entry name" value="GARS_C"/>
    <property type="match status" value="1"/>
</dbReference>
<gene>
    <name evidence="22" type="ORF">CTOB1V02_LOCUS1733</name>
</gene>
<evidence type="ECO:0000256" key="17">
    <source>
        <dbReference type="ARBA" id="ARBA00023288"/>
    </source>
</evidence>
<dbReference type="InterPro" id="IPR004733">
    <property type="entry name" value="PurM_cligase"/>
</dbReference>
<dbReference type="InterPro" id="IPR001806">
    <property type="entry name" value="Small_GTPase"/>
</dbReference>
<comment type="similarity">
    <text evidence="4 20">In the N-terminal section; belongs to the GARS family.</text>
</comment>
<keyword evidence="13" id="KW-0653">Protein transport</keyword>
<keyword evidence="16 20" id="KW-0511">Multifunctional enzyme</keyword>
<keyword evidence="9 20" id="KW-0547">Nucleotide-binding</keyword>
<dbReference type="InterPro" id="IPR020559">
    <property type="entry name" value="PRibGlycinamide_synth_CS"/>
</dbReference>
<evidence type="ECO:0000256" key="14">
    <source>
        <dbReference type="ARBA" id="ARBA00023134"/>
    </source>
</evidence>
<dbReference type="GO" id="GO:0004644">
    <property type="term" value="F:phosphoribosylglycinamide formyltransferase activity"/>
    <property type="evidence" value="ECO:0007669"/>
    <property type="project" value="UniProtKB-EC"/>
</dbReference>
<dbReference type="InterPro" id="IPR011761">
    <property type="entry name" value="ATP-grasp"/>
</dbReference>
<dbReference type="InterPro" id="IPR027417">
    <property type="entry name" value="P-loop_NTPase"/>
</dbReference>
<dbReference type="SMART" id="SM00176">
    <property type="entry name" value="RAN"/>
    <property type="match status" value="1"/>
</dbReference>
<dbReference type="SMART" id="SM00175">
    <property type="entry name" value="RAB"/>
    <property type="match status" value="1"/>
</dbReference>
<evidence type="ECO:0000256" key="15">
    <source>
        <dbReference type="ARBA" id="ARBA00023211"/>
    </source>
</evidence>
<evidence type="ECO:0000256" key="9">
    <source>
        <dbReference type="ARBA" id="ARBA00022741"/>
    </source>
</evidence>
<dbReference type="CDD" id="cd01863">
    <property type="entry name" value="Rab18"/>
    <property type="match status" value="1"/>
</dbReference>
<dbReference type="GO" id="GO:0004637">
    <property type="term" value="F:phosphoribosylamine-glycine ligase activity"/>
    <property type="evidence" value="ECO:0007669"/>
    <property type="project" value="UniProtKB-UniRule"/>
</dbReference>
<evidence type="ECO:0000256" key="20">
    <source>
        <dbReference type="RuleBase" id="RU363089"/>
    </source>
</evidence>
<keyword evidence="7" id="KW-0808">Transferase</keyword>
<keyword evidence="8 20" id="KW-0479">Metal-binding</keyword>
<dbReference type="Gene3D" id="3.40.50.300">
    <property type="entry name" value="P-loop containing nucleotide triphosphate hydrolases"/>
    <property type="match status" value="1"/>
</dbReference>
<dbReference type="NCBIfam" id="TIGR00231">
    <property type="entry name" value="small_GTP"/>
    <property type="match status" value="1"/>
</dbReference>
<dbReference type="SUPFAM" id="SSF56059">
    <property type="entry name" value="Glutathione synthetase ATP-binding domain-like"/>
    <property type="match status" value="1"/>
</dbReference>
<dbReference type="EC" id="2.1.2.2" evidence="20"/>
<dbReference type="EMBL" id="OB660249">
    <property type="protein sequence ID" value="CAD7223753.1"/>
    <property type="molecule type" value="Genomic_DNA"/>
</dbReference>
<evidence type="ECO:0000256" key="6">
    <source>
        <dbReference type="ARBA" id="ARBA00022598"/>
    </source>
</evidence>
<dbReference type="InterPro" id="IPR020560">
    <property type="entry name" value="PRibGlycinamide_synth_C-dom"/>
</dbReference>
<evidence type="ECO:0000256" key="10">
    <source>
        <dbReference type="ARBA" id="ARBA00022755"/>
    </source>
</evidence>
<evidence type="ECO:0000256" key="5">
    <source>
        <dbReference type="ARBA" id="ARBA00022448"/>
    </source>
</evidence>
<dbReference type="GO" id="GO:0004641">
    <property type="term" value="F:phosphoribosylformylglycinamidine cyclo-ligase activity"/>
    <property type="evidence" value="ECO:0007669"/>
    <property type="project" value="UniProtKB-EC"/>
</dbReference>
<dbReference type="GO" id="GO:0003925">
    <property type="term" value="F:G protein activity"/>
    <property type="evidence" value="ECO:0007669"/>
    <property type="project" value="UniProtKB-EC"/>
</dbReference>
<dbReference type="SUPFAM" id="SSF55326">
    <property type="entry name" value="PurM N-terminal domain-like"/>
    <property type="match status" value="1"/>
</dbReference>
<dbReference type="FunFam" id="3.40.50.300:FF:000430">
    <property type="entry name" value="Probable Ras-related protein Rab-18"/>
    <property type="match status" value="1"/>
</dbReference>
<keyword evidence="10 20" id="KW-0658">Purine biosynthesis</keyword>
<dbReference type="InterPro" id="IPR036921">
    <property type="entry name" value="PurM-like_N_sf"/>
</dbReference>
<comment type="pathway">
    <text evidence="2 20">Purine metabolism; IMP biosynthesis via de novo pathway; N(1)-(5-phospho-D-ribosyl)glycinamide from 5-phospho-alpha-D-ribose 1-diphosphate: step 2/2.</text>
</comment>
<dbReference type="PROSITE" id="PS51421">
    <property type="entry name" value="RAS"/>
    <property type="match status" value="1"/>
</dbReference>
<proteinExistence type="inferred from homology"/>
<dbReference type="SUPFAM" id="SSF51246">
    <property type="entry name" value="Rudiment single hybrid motif"/>
    <property type="match status" value="1"/>
</dbReference>
<evidence type="ECO:0000256" key="3">
    <source>
        <dbReference type="ARBA" id="ARBA00006270"/>
    </source>
</evidence>
<comment type="catalytic activity">
    <reaction evidence="20">
        <text>5-phospho-beta-D-ribosylamine + glycine + ATP = N(1)-(5-phospho-beta-D-ribosyl)glycinamide + ADP + phosphate + H(+)</text>
        <dbReference type="Rhea" id="RHEA:17453"/>
        <dbReference type="ChEBI" id="CHEBI:15378"/>
        <dbReference type="ChEBI" id="CHEBI:30616"/>
        <dbReference type="ChEBI" id="CHEBI:43474"/>
        <dbReference type="ChEBI" id="CHEBI:57305"/>
        <dbReference type="ChEBI" id="CHEBI:58681"/>
        <dbReference type="ChEBI" id="CHEBI:143788"/>
        <dbReference type="ChEBI" id="CHEBI:456216"/>
        <dbReference type="EC" id="6.3.4.13"/>
    </reaction>
</comment>
<dbReference type="EC" id="6.3.4.13" evidence="20"/>
<evidence type="ECO:0000256" key="18">
    <source>
        <dbReference type="ARBA" id="ARBA00023289"/>
    </source>
</evidence>
<dbReference type="Gene3D" id="3.90.650.10">
    <property type="entry name" value="PurM-like C-terminal domain"/>
    <property type="match status" value="1"/>
</dbReference>
<dbReference type="EC" id="6.3.3.1" evidence="20"/>
<dbReference type="SMART" id="SM00173">
    <property type="entry name" value="RAS"/>
    <property type="match status" value="1"/>
</dbReference>
<keyword evidence="11" id="KW-0378">Hydrolase</keyword>
<dbReference type="InterPro" id="IPR013815">
    <property type="entry name" value="ATP_grasp_subdomain_1"/>
</dbReference>
<dbReference type="SUPFAM" id="SSF53328">
    <property type="entry name" value="Formyltransferase"/>
    <property type="match status" value="1"/>
</dbReference>
<comment type="catalytic activity">
    <reaction evidence="20">
        <text>2-formamido-N(1)-(5-O-phospho-beta-D-ribosyl)acetamidine + ATP = 5-amino-1-(5-phospho-beta-D-ribosyl)imidazole + ADP + phosphate + H(+)</text>
        <dbReference type="Rhea" id="RHEA:23032"/>
        <dbReference type="ChEBI" id="CHEBI:15378"/>
        <dbReference type="ChEBI" id="CHEBI:30616"/>
        <dbReference type="ChEBI" id="CHEBI:43474"/>
        <dbReference type="ChEBI" id="CHEBI:137981"/>
        <dbReference type="ChEBI" id="CHEBI:147287"/>
        <dbReference type="ChEBI" id="CHEBI:456216"/>
        <dbReference type="EC" id="6.3.3.1"/>
    </reaction>
</comment>
<keyword evidence="15 20" id="KW-0464">Manganese</keyword>
<dbReference type="PROSITE" id="PS51420">
    <property type="entry name" value="RHO"/>
    <property type="match status" value="1"/>
</dbReference>
<comment type="pathway">
    <text evidence="1 20">Purine metabolism; IMP biosynthesis via de novo pathway; 5-amino-1-(5-phospho-D-ribosyl)imidazole from N(2)-formyl-N(1)-(5-phospho-D-ribosyl)glycinamide: step 2/2.</text>
</comment>
<dbReference type="PANTHER" id="PTHR10520">
    <property type="entry name" value="TRIFUNCTIONAL PURINE BIOSYNTHETIC PROTEIN ADENOSINE-3-RELATED"/>
    <property type="match status" value="1"/>
</dbReference>
<dbReference type="InterPro" id="IPR010918">
    <property type="entry name" value="PurM-like_C_dom"/>
</dbReference>
<keyword evidence="17" id="KW-0449">Lipoprotein</keyword>
<organism evidence="22">
    <name type="scientific">Cyprideis torosa</name>
    <dbReference type="NCBI Taxonomy" id="163714"/>
    <lineage>
        <taxon>Eukaryota</taxon>
        <taxon>Metazoa</taxon>
        <taxon>Ecdysozoa</taxon>
        <taxon>Arthropoda</taxon>
        <taxon>Crustacea</taxon>
        <taxon>Oligostraca</taxon>
        <taxon>Ostracoda</taxon>
        <taxon>Podocopa</taxon>
        <taxon>Podocopida</taxon>
        <taxon>Cytherocopina</taxon>
        <taxon>Cytheroidea</taxon>
        <taxon>Cytherideidae</taxon>
        <taxon>Cyprideis</taxon>
    </lineage>
</organism>
<accession>A0A7R8W2S2</accession>
<dbReference type="PROSITE" id="PS00184">
    <property type="entry name" value="GARS"/>
    <property type="match status" value="1"/>
</dbReference>
<dbReference type="NCBIfam" id="TIGR00878">
    <property type="entry name" value="purM"/>
    <property type="match status" value="1"/>
</dbReference>
<dbReference type="HAMAP" id="MF_00138">
    <property type="entry name" value="GARS"/>
    <property type="match status" value="1"/>
</dbReference>
<comment type="similarity">
    <text evidence="3">Belongs to the small GTPase superfamily. Rab family.</text>
</comment>
<evidence type="ECO:0000313" key="22">
    <source>
        <dbReference type="EMBL" id="CAD7223753.1"/>
    </source>
</evidence>
<dbReference type="SUPFAM" id="SSF52540">
    <property type="entry name" value="P-loop containing nucleoside triphosphate hydrolases"/>
    <property type="match status" value="1"/>
</dbReference>
<evidence type="ECO:0000256" key="4">
    <source>
        <dbReference type="ARBA" id="ARBA00007423"/>
    </source>
</evidence>
<keyword evidence="12 20" id="KW-0067">ATP-binding</keyword>
<dbReference type="OrthoDB" id="6374765at2759"/>
<dbReference type="Pfam" id="PF02844">
    <property type="entry name" value="GARS_N"/>
    <property type="match status" value="1"/>
</dbReference>
<keyword evidence="5" id="KW-0813">Transport</keyword>
<evidence type="ECO:0000256" key="16">
    <source>
        <dbReference type="ARBA" id="ARBA00023268"/>
    </source>
</evidence>
<dbReference type="InterPro" id="IPR002376">
    <property type="entry name" value="Formyl_transf_N"/>
</dbReference>
<dbReference type="Pfam" id="PF01071">
    <property type="entry name" value="GARS_A"/>
    <property type="match status" value="1"/>
</dbReference>
<evidence type="ECO:0000256" key="2">
    <source>
        <dbReference type="ARBA" id="ARBA00005174"/>
    </source>
</evidence>
<dbReference type="UniPathway" id="UPA00074">
    <property type="reaction ID" value="UER00125"/>
</dbReference>
<evidence type="ECO:0000256" key="13">
    <source>
        <dbReference type="ARBA" id="ARBA00022927"/>
    </source>
</evidence>
<dbReference type="HAMAP" id="MF_00741">
    <property type="entry name" value="AIRS"/>
    <property type="match status" value="1"/>
</dbReference>
<evidence type="ECO:0000256" key="21">
    <source>
        <dbReference type="SAM" id="MobiDB-lite"/>
    </source>
</evidence>
<dbReference type="SMART" id="SM01209">
    <property type="entry name" value="GARS_A"/>
    <property type="match status" value="1"/>
</dbReference>
<dbReference type="GO" id="GO:0015031">
    <property type="term" value="P:protein transport"/>
    <property type="evidence" value="ECO:0007669"/>
    <property type="project" value="UniProtKB-KW"/>
</dbReference>
<comment type="pathway">
    <text evidence="20">Purine metabolism; IMP biosynthesis via de novo pathway; N(2)-formyl-N(1)-(5-phospho-D-ribosyl)glycinamide from N(1)-(5-phospho-D-ribosyl)glycinamide (10-formyl THF route): step 1/1.</text>
</comment>
<dbReference type="Gene3D" id="3.30.1330.10">
    <property type="entry name" value="PurM-like, N-terminal domain"/>
    <property type="match status" value="1"/>
</dbReference>
<dbReference type="PROSITE" id="PS51419">
    <property type="entry name" value="RAB"/>
    <property type="match status" value="1"/>
</dbReference>
<comment type="similarity">
    <text evidence="20">In the C-terminal section; belongs to the GART family.</text>
</comment>
<dbReference type="HAMAP" id="MF_01930">
    <property type="entry name" value="PurN"/>
    <property type="match status" value="1"/>
</dbReference>
<dbReference type="CDD" id="cd02196">
    <property type="entry name" value="PurM"/>
    <property type="match status" value="1"/>
</dbReference>
<dbReference type="NCBIfam" id="TIGR00639">
    <property type="entry name" value="PurN"/>
    <property type="match status" value="1"/>
</dbReference>
<sequence>MDDSILTTLKILIIGETHVGKSSLLLRFTDDKFDPEQAATIGVDFKVKVLRVDGSKVKLAIWDTAGQERFRTLTPSYYRGAQGVILVYDVSSRQSFSKLEMWLNELETYSTRSEIVKMLVANKIDKNDRVVDREEGLRFARKHSMLFIEASAKTCDGVQDAFEELVQKIIQTPGLWEDVSGRGRSLTDSNQTNDPSPTEVKWDSVLFQRPTLEEGDPFVGRNSDRRSANLCLTSAYKQNAGGTTFIRIPSQVLSYMTLDLNIAIVNCEALSYKKREMTHRVLVIGSGGREHALALYISHSQWVEKVFVAPGNAGTSCPLGTFGQEGSATMENVPLLDIMDSKGVAVWCHEHRINLVVVGPETPLANGLADVLVENEILVYGPSKRASQLESSKVWAREFMTRHGIPCARGRSFRDSSAAKEFILSDPFGTGTCVVKASGLAAGKGARVCSTLQDAVGAVEDFLRDLGAAAEEIVVEEVLHGFECSLLAFCNGKELAFMPVTQDYKRLLDNDEGPNTGGMGAYAPCEMVRDSDRSMMEEIMRTTVSCLRQEGIPFMGTLYGGFMVTDSGASVLEFNVRFGDPEAQEWDISTESPLSDLSVNRCAQHEPLPTLSWMPNAFSVGTVVASKGYPGKHDKGIPIERLPNFGRMFMAGVAVAPGCEREQEPPLLTSGGRVVCCVHLGRTLASAVSDSLDMAEAVKFQGAIYRKDIGHRGVPSSILKNGTTTYADAGVDVDNSDQFVETLKSKVRCTLSENVLASVGGFSGLIKIAGVTLAAATDGVGTKLMVAQEVGLLSGVGVDLVAMSVNDLLCSGATPKAFLDYFATGRLLQTDALEVIQGITNGCLQAGCALLGGETAEMPGMYHTGAFDLAGFAVGEVVSSKGPLPRLQDIRVGDVIIGLSSSGVHSNGFSLIRRVLGCASLRWSDPAPFSAGDTIGSYFLRPTLIYCRQVIPTLDRLKAVAHITGGGIPGNLRRVIPSDGSVQAILDAKKWDIPEAFSWLAALGNISLKELINTYNLGLGLLVIVAAEDEADVLKSLGDSARVVGKICSTPQGSGDAKQEFVKIVGLENRLNLMPYLVKPLTSRPKRVAVLISGNGSNLQALVDYTEAHWTSCGAKVRLVISNEPDAYGIKRAKKARVSCKVISHRGMQRLEFDKLLQKTLLDHDIELICLAGFMRILTECKSDGRGFVSQWSGRILNIHPSLLPSFKGRYAIRDCLAAGATVAGATVHFVEPEVDSGGIVLQGACNIEPGDTEYSLQTRVHDIEHIIYPKALELVATGRVIRNPDSSVIRRI</sequence>